<accession>A0AAD5J689</accession>
<evidence type="ECO:0000313" key="2">
    <source>
        <dbReference type="Proteomes" id="UP001064489"/>
    </source>
</evidence>
<dbReference type="EMBL" id="JAJSOW010000100">
    <property type="protein sequence ID" value="KAI9186127.1"/>
    <property type="molecule type" value="Genomic_DNA"/>
</dbReference>
<organism evidence="1 2">
    <name type="scientific">Acer negundo</name>
    <name type="common">Box elder</name>
    <dbReference type="NCBI Taxonomy" id="4023"/>
    <lineage>
        <taxon>Eukaryota</taxon>
        <taxon>Viridiplantae</taxon>
        <taxon>Streptophyta</taxon>
        <taxon>Embryophyta</taxon>
        <taxon>Tracheophyta</taxon>
        <taxon>Spermatophyta</taxon>
        <taxon>Magnoliopsida</taxon>
        <taxon>eudicotyledons</taxon>
        <taxon>Gunneridae</taxon>
        <taxon>Pentapetalae</taxon>
        <taxon>rosids</taxon>
        <taxon>malvids</taxon>
        <taxon>Sapindales</taxon>
        <taxon>Sapindaceae</taxon>
        <taxon>Hippocastanoideae</taxon>
        <taxon>Acereae</taxon>
        <taxon>Acer</taxon>
    </lineage>
</organism>
<sequence>MKASGIFRKNNFQNLKGMSVLNDHNSTNIIKVESERKMVMPISALAEVHEEERNVAEKGLIADTFMIDAPIFENLGSMKSANINVCIDAIKAIKDLEGESENLEYKKSASFNGNIIAINAIKALKMSLWRLLIKDEEPYVFVRDMKVKVQAENPMKQLISVDPDGKRNGDISVDKEELAQKKHKEILVSEGNAIVDQILEKEVSRNNSREKGDDDIPGKVFENKLNYWVGEKSETSQILSLSLFNLSLLKFWRDFGF</sequence>
<keyword evidence="2" id="KW-1185">Reference proteome</keyword>
<evidence type="ECO:0000313" key="1">
    <source>
        <dbReference type="EMBL" id="KAI9186127.1"/>
    </source>
</evidence>
<reference evidence="1" key="2">
    <citation type="submission" date="2023-02" db="EMBL/GenBank/DDBJ databases">
        <authorList>
            <person name="Swenson N.G."/>
            <person name="Wegrzyn J.L."/>
            <person name="Mcevoy S.L."/>
        </authorList>
    </citation>
    <scope>NUCLEOTIDE SEQUENCE</scope>
    <source>
        <strain evidence="1">91603</strain>
        <tissue evidence="1">Leaf</tissue>
    </source>
</reference>
<reference evidence="1" key="1">
    <citation type="journal article" date="2022" name="Plant J.">
        <title>Strategies of tolerance reflected in two North American maple genomes.</title>
        <authorList>
            <person name="McEvoy S.L."/>
            <person name="Sezen U.U."/>
            <person name="Trouern-Trend A."/>
            <person name="McMahon S.M."/>
            <person name="Schaberg P.G."/>
            <person name="Yang J."/>
            <person name="Wegrzyn J.L."/>
            <person name="Swenson N.G."/>
        </authorList>
    </citation>
    <scope>NUCLEOTIDE SEQUENCE</scope>
    <source>
        <strain evidence="1">91603</strain>
    </source>
</reference>
<dbReference type="Proteomes" id="UP001064489">
    <property type="component" value="Chromosome 3"/>
</dbReference>
<comment type="caution">
    <text evidence="1">The sequence shown here is derived from an EMBL/GenBank/DDBJ whole genome shotgun (WGS) entry which is preliminary data.</text>
</comment>
<dbReference type="AlphaFoldDB" id="A0AAD5J689"/>
<protein>
    <submittedName>
        <fullName evidence="1">Uncharacterized protein</fullName>
    </submittedName>
</protein>
<proteinExistence type="predicted"/>
<name>A0AAD5J689_ACENE</name>
<gene>
    <name evidence="1" type="ORF">LWI28_014027</name>
</gene>